<dbReference type="OrthoDB" id="9788272at2"/>
<sequence length="253" mass="27886">MLNIVIPMAGAGSRFAKAGYADPKPLIKVHDIPMIRLVINNLAPNTSHRFIFIIQKEHDNKYGIANELRLWAPGCEVVTLNGLSEGAACTVLSAKEFINNDDPLMIANSDQYVDIDINHYLDALESGSLDGLIMTMTADDPKWSFVGFDEENLVSRVVEKEVISSEATVGIYNFKRGSDFVHAAEMMISNDERVNGEFYVAPAYNSLIKNGRKIGVYNIGEESNGMYGLGIPDDLNLFLSKDVSFRATKGISK</sequence>
<dbReference type="AlphaFoldDB" id="A0A3N0FR36"/>
<dbReference type="PANTHER" id="PTHR43584:SF8">
    <property type="entry name" value="N-ACETYLMURAMATE ALPHA-1-PHOSPHATE URIDYLYLTRANSFERASE"/>
    <property type="match status" value="1"/>
</dbReference>
<dbReference type="PANTHER" id="PTHR43584">
    <property type="entry name" value="NUCLEOTIDYL TRANSFERASE"/>
    <property type="match status" value="1"/>
</dbReference>
<dbReference type="Gene3D" id="3.90.550.10">
    <property type="entry name" value="Spore Coat Polysaccharide Biosynthesis Protein SpsA, Chain A"/>
    <property type="match status" value="1"/>
</dbReference>
<protein>
    <submittedName>
        <fullName evidence="4">Glycosyl transferase family 2</fullName>
    </submittedName>
</protein>
<dbReference type="PIRSF" id="PIRSF028162">
    <property type="entry name" value="BcbE_prd"/>
    <property type="match status" value="1"/>
</dbReference>
<dbReference type="InterPro" id="IPR016873">
    <property type="entry name" value="Caps_polysacc_synth_BcbE_prd"/>
</dbReference>
<dbReference type="InterPro" id="IPR050065">
    <property type="entry name" value="GlmU-like"/>
</dbReference>
<evidence type="ECO:0000256" key="1">
    <source>
        <dbReference type="ARBA" id="ARBA00022679"/>
    </source>
</evidence>
<dbReference type="InterPro" id="IPR005835">
    <property type="entry name" value="NTP_transferase_dom"/>
</dbReference>
<keyword evidence="1 4" id="KW-0808">Transferase</keyword>
<gene>
    <name evidence="4" type="ORF">EF878_19615</name>
</gene>
<evidence type="ECO:0000259" key="3">
    <source>
        <dbReference type="Pfam" id="PF00483"/>
    </source>
</evidence>
<dbReference type="SUPFAM" id="SSF53448">
    <property type="entry name" value="Nucleotide-diphospho-sugar transferases"/>
    <property type="match status" value="1"/>
</dbReference>
<dbReference type="Pfam" id="PF00483">
    <property type="entry name" value="NTP_transferase"/>
    <property type="match status" value="1"/>
</dbReference>
<evidence type="ECO:0000256" key="2">
    <source>
        <dbReference type="ARBA" id="ARBA00022695"/>
    </source>
</evidence>
<feature type="domain" description="Nucleotidyl transferase" evidence="3">
    <location>
        <begin position="8"/>
        <end position="177"/>
    </location>
</feature>
<dbReference type="EMBL" id="RJLR01000047">
    <property type="protein sequence ID" value="RNM02565.1"/>
    <property type="molecule type" value="Genomic_DNA"/>
</dbReference>
<reference evidence="4 5" key="1">
    <citation type="submission" date="2018-11" db="EMBL/GenBank/DDBJ databases">
        <title>Characterization of surface water Dickeya isolates.</title>
        <authorList>
            <person name="Van Gijsegem F."/>
            <person name="Pedron J."/>
        </authorList>
    </citation>
    <scope>NUCLEOTIDE SEQUENCE [LARGE SCALE GENOMIC DNA]</scope>
    <source>
        <strain evidence="4 5">FVG1-MFV-O17</strain>
    </source>
</reference>
<keyword evidence="2" id="KW-0548">Nucleotidyltransferase</keyword>
<evidence type="ECO:0000313" key="5">
    <source>
        <dbReference type="Proteomes" id="UP000276061"/>
    </source>
</evidence>
<name>A0A3N0FR36_9GAMM</name>
<dbReference type="CDD" id="cd04183">
    <property type="entry name" value="GT2_BcE_like"/>
    <property type="match status" value="1"/>
</dbReference>
<organism evidence="4 5">
    <name type="scientific">Dickeya undicola</name>
    <dbReference type="NCBI Taxonomy" id="1577887"/>
    <lineage>
        <taxon>Bacteria</taxon>
        <taxon>Pseudomonadati</taxon>
        <taxon>Pseudomonadota</taxon>
        <taxon>Gammaproteobacteria</taxon>
        <taxon>Enterobacterales</taxon>
        <taxon>Pectobacteriaceae</taxon>
        <taxon>Dickeya</taxon>
    </lineage>
</organism>
<accession>A0A3N0FR36</accession>
<comment type="caution">
    <text evidence="4">The sequence shown here is derived from an EMBL/GenBank/DDBJ whole genome shotgun (WGS) entry which is preliminary data.</text>
</comment>
<proteinExistence type="predicted"/>
<dbReference type="GO" id="GO:0016779">
    <property type="term" value="F:nucleotidyltransferase activity"/>
    <property type="evidence" value="ECO:0007669"/>
    <property type="project" value="UniProtKB-KW"/>
</dbReference>
<dbReference type="Proteomes" id="UP000276061">
    <property type="component" value="Unassembled WGS sequence"/>
</dbReference>
<evidence type="ECO:0000313" key="4">
    <source>
        <dbReference type="EMBL" id="RNM02565.1"/>
    </source>
</evidence>
<dbReference type="InterPro" id="IPR029044">
    <property type="entry name" value="Nucleotide-diphossugar_trans"/>
</dbReference>
<dbReference type="RefSeq" id="WP_123253327.1">
    <property type="nucleotide sequence ID" value="NZ_RJLR01000047.1"/>
</dbReference>